<name>A0AA86W0F7_9FABA</name>
<protein>
    <submittedName>
        <fullName evidence="1">Uncharacterized protein</fullName>
    </submittedName>
</protein>
<dbReference type="Proteomes" id="UP001189624">
    <property type="component" value="Chromosome 9"/>
</dbReference>
<dbReference type="Gramene" id="rna-AYBTSS11_LOCUS25466">
    <property type="protein sequence ID" value="CAJ1973405.1"/>
    <property type="gene ID" value="gene-AYBTSS11_LOCUS25466"/>
</dbReference>
<gene>
    <name evidence="1" type="ORF">AYBTSS11_LOCUS25466</name>
</gene>
<accession>A0AA86W0F7</accession>
<evidence type="ECO:0000313" key="2">
    <source>
        <dbReference type="Proteomes" id="UP001189624"/>
    </source>
</evidence>
<evidence type="ECO:0000313" key="1">
    <source>
        <dbReference type="EMBL" id="CAJ1973405.1"/>
    </source>
</evidence>
<sequence length="82" mass="9455">MQSIPAPVADNDWNEEIFEVLLLDSESAFAFSFAKDSAKKWKILSQQGCFKSVDKLVMMFERKIDWCVKEILTYETQAITSL</sequence>
<organism evidence="1 2">
    <name type="scientific">Sphenostylis stenocarpa</name>
    <dbReference type="NCBI Taxonomy" id="92480"/>
    <lineage>
        <taxon>Eukaryota</taxon>
        <taxon>Viridiplantae</taxon>
        <taxon>Streptophyta</taxon>
        <taxon>Embryophyta</taxon>
        <taxon>Tracheophyta</taxon>
        <taxon>Spermatophyta</taxon>
        <taxon>Magnoliopsida</taxon>
        <taxon>eudicotyledons</taxon>
        <taxon>Gunneridae</taxon>
        <taxon>Pentapetalae</taxon>
        <taxon>rosids</taxon>
        <taxon>fabids</taxon>
        <taxon>Fabales</taxon>
        <taxon>Fabaceae</taxon>
        <taxon>Papilionoideae</taxon>
        <taxon>50 kb inversion clade</taxon>
        <taxon>NPAAA clade</taxon>
        <taxon>indigoferoid/millettioid clade</taxon>
        <taxon>Phaseoleae</taxon>
        <taxon>Sphenostylis</taxon>
    </lineage>
</organism>
<reference evidence="1" key="1">
    <citation type="submission" date="2023-10" db="EMBL/GenBank/DDBJ databases">
        <authorList>
            <person name="Domelevo Entfellner J.-B."/>
        </authorList>
    </citation>
    <scope>NUCLEOTIDE SEQUENCE</scope>
</reference>
<dbReference type="AlphaFoldDB" id="A0AA86W0F7"/>
<dbReference type="EMBL" id="OY731406">
    <property type="protein sequence ID" value="CAJ1973405.1"/>
    <property type="molecule type" value="Genomic_DNA"/>
</dbReference>
<proteinExistence type="predicted"/>
<keyword evidence="2" id="KW-1185">Reference proteome</keyword>